<dbReference type="OrthoDB" id="10598097at2759"/>
<sequence length="213" mass="24799">MEDDPFQFFKIPFNDMNEDNQSSPIVQANDSEDTPTQSNEDNEVGEREMEHHNIADELKNLPITVLQISKKTAANQELIRDLQHRITQLERATNQLINTIRKSDREQHNQHDSMQERHYKPCRNTVPTTSKTSNSCAFCNGNHGASECPTYPTLTERRQQCGKRNKCERCLKTVNHLATSCTVNIQCFYCRRNGREQLIKRHNSAFRPYQFPM</sequence>
<dbReference type="STRING" id="6290.A0A0N4WNS8"/>
<organism evidence="5">
    <name type="scientific">Haemonchus placei</name>
    <name type="common">Barber's pole worm</name>
    <dbReference type="NCBI Taxonomy" id="6290"/>
    <lineage>
        <taxon>Eukaryota</taxon>
        <taxon>Metazoa</taxon>
        <taxon>Ecdysozoa</taxon>
        <taxon>Nematoda</taxon>
        <taxon>Chromadorea</taxon>
        <taxon>Rhabditida</taxon>
        <taxon>Rhabditina</taxon>
        <taxon>Rhabditomorpha</taxon>
        <taxon>Strongyloidea</taxon>
        <taxon>Trichostrongylidae</taxon>
        <taxon>Haemonchus</taxon>
    </lineage>
</organism>
<evidence type="ECO:0000313" key="5">
    <source>
        <dbReference type="WBParaSite" id="HPLM_0001296601-mRNA-1"/>
    </source>
</evidence>
<dbReference type="OMA" id="YYCKSAR"/>
<proteinExistence type="predicted"/>
<reference evidence="3 4" key="2">
    <citation type="submission" date="2018-11" db="EMBL/GenBank/DDBJ databases">
        <authorList>
            <consortium name="Pathogen Informatics"/>
        </authorList>
    </citation>
    <scope>NUCLEOTIDE SEQUENCE [LARGE SCALE GENOMIC DNA]</scope>
    <source>
        <strain evidence="3 4">MHpl1</strain>
    </source>
</reference>
<dbReference type="WBParaSite" id="HPLM_0001296601-mRNA-1">
    <property type="protein sequence ID" value="HPLM_0001296601-mRNA-1"/>
    <property type="gene ID" value="HPLM_0001296601"/>
</dbReference>
<feature type="region of interest" description="Disordered" evidence="2">
    <location>
        <begin position="1"/>
        <end position="47"/>
    </location>
</feature>
<dbReference type="Proteomes" id="UP000268014">
    <property type="component" value="Unassembled WGS sequence"/>
</dbReference>
<reference evidence="5" key="1">
    <citation type="submission" date="2017-02" db="UniProtKB">
        <authorList>
            <consortium name="WormBaseParasite"/>
        </authorList>
    </citation>
    <scope>IDENTIFICATION</scope>
</reference>
<gene>
    <name evidence="3" type="ORF">HPLM_LOCUS12958</name>
</gene>
<evidence type="ECO:0000313" key="4">
    <source>
        <dbReference type="Proteomes" id="UP000268014"/>
    </source>
</evidence>
<protein>
    <submittedName>
        <fullName evidence="3 5">Uncharacterized protein</fullName>
    </submittedName>
</protein>
<dbReference type="AlphaFoldDB" id="A0A0N4WNS8"/>
<feature type="coiled-coil region" evidence="1">
    <location>
        <begin position="79"/>
        <end position="106"/>
    </location>
</feature>
<feature type="compositionally biased region" description="Polar residues" evidence="2">
    <location>
        <begin position="19"/>
        <end position="39"/>
    </location>
</feature>
<dbReference type="EMBL" id="UZAF01018032">
    <property type="protein sequence ID" value="VDO47290.1"/>
    <property type="molecule type" value="Genomic_DNA"/>
</dbReference>
<accession>A0A0N4WNS8</accession>
<name>A0A0N4WNS8_HAEPC</name>
<evidence type="ECO:0000256" key="2">
    <source>
        <dbReference type="SAM" id="MobiDB-lite"/>
    </source>
</evidence>
<keyword evidence="1" id="KW-0175">Coiled coil</keyword>
<evidence type="ECO:0000313" key="3">
    <source>
        <dbReference type="EMBL" id="VDO47290.1"/>
    </source>
</evidence>
<evidence type="ECO:0000256" key="1">
    <source>
        <dbReference type="SAM" id="Coils"/>
    </source>
</evidence>
<keyword evidence="4" id="KW-1185">Reference proteome</keyword>